<keyword evidence="4" id="KW-1185">Reference proteome</keyword>
<sequence>MLAAVTDEVSKNVTGGRIERISQPEPLDLVLRIYNAGAKHDLLLSCDPDHARVHFTSIRRDNPPQPPVFCMLLRKYLDGARLVAADMPSGLGERIFVLEFRTYDGETMTLVAEIMGRHSNLILVNGTHTILGAAKHIGRDINRFREVLPGVKYQRPPRQLGRRNPLEAYEGDSEEVFDEKTSADWLVATYGGVSPFLAREAVARSKTPYTERSLWYGLNDALTVLRVGDWKPVIWTDDRGATQGAYPILLRTVSEKLQHRRDSISVAIDHASNSVEQRDTFTQARDTLQSALARIQKQRERDLNDIDQGLKNASRAAEYQQNGDMIQASAHDIEKGQTSITSPDYYSETPGATRTIALDPTLSTRENAERYYKKARKARDSVLSLETRRMTVAADVQTIASAQRDLDQATTEEMVEAIHERVGERFSLRESRQNTDKSDRRDAPPPYEGHKIRTFRSADGWEILVGENATANDYLTTKVASSSDIWLHVRAATSAHGVIRAQNRPASVSPAALRHAAELVAARSEIKHSSLIPVDYTLKKYVRKPRKSAPGQVTYNNEKTLYVAGING</sequence>
<feature type="region of interest" description="Disordered" evidence="1">
    <location>
        <begin position="424"/>
        <end position="450"/>
    </location>
</feature>
<dbReference type="Pfam" id="PF05833">
    <property type="entry name" value="NFACT_N"/>
    <property type="match status" value="1"/>
</dbReference>
<dbReference type="Proteomes" id="UP000287394">
    <property type="component" value="Chromosome"/>
</dbReference>
<evidence type="ECO:0000259" key="2">
    <source>
        <dbReference type="Pfam" id="PF05670"/>
    </source>
</evidence>
<evidence type="ECO:0000256" key="1">
    <source>
        <dbReference type="SAM" id="MobiDB-lite"/>
    </source>
</evidence>
<dbReference type="GO" id="GO:1990112">
    <property type="term" value="C:RQC complex"/>
    <property type="evidence" value="ECO:0007669"/>
    <property type="project" value="TreeGrafter"/>
</dbReference>
<dbReference type="AlphaFoldDB" id="A0A9N7QFA5"/>
<organism evidence="3 4">
    <name type="scientific">Capsulimonas corticalis</name>
    <dbReference type="NCBI Taxonomy" id="2219043"/>
    <lineage>
        <taxon>Bacteria</taxon>
        <taxon>Bacillati</taxon>
        <taxon>Armatimonadota</taxon>
        <taxon>Armatimonadia</taxon>
        <taxon>Capsulimonadales</taxon>
        <taxon>Capsulimonadaceae</taxon>
        <taxon>Capsulimonas</taxon>
    </lineage>
</organism>
<evidence type="ECO:0000313" key="3">
    <source>
        <dbReference type="EMBL" id="BDI32186.1"/>
    </source>
</evidence>
<dbReference type="Pfam" id="PF05670">
    <property type="entry name" value="NFACT-R_1"/>
    <property type="match status" value="1"/>
</dbReference>
<dbReference type="GO" id="GO:0072344">
    <property type="term" value="P:rescue of stalled ribosome"/>
    <property type="evidence" value="ECO:0007669"/>
    <property type="project" value="TreeGrafter"/>
</dbReference>
<dbReference type="PANTHER" id="PTHR15239">
    <property type="entry name" value="NUCLEAR EXPORT MEDIATOR FACTOR NEMF"/>
    <property type="match status" value="1"/>
</dbReference>
<dbReference type="InterPro" id="IPR051608">
    <property type="entry name" value="RQC_Subunit_NEMF"/>
</dbReference>
<proteinExistence type="predicted"/>
<dbReference type="GO" id="GO:0000049">
    <property type="term" value="F:tRNA binding"/>
    <property type="evidence" value="ECO:0007669"/>
    <property type="project" value="TreeGrafter"/>
</dbReference>
<accession>A0A9N7QFA5</accession>
<name>A0A9N7QFA5_9BACT</name>
<reference evidence="3 4" key="1">
    <citation type="journal article" date="2019" name="Int. J. Syst. Evol. Microbiol.">
        <title>Capsulimonas corticalis gen. nov., sp. nov., an aerobic capsulated bacterium, of a novel bacterial order, Capsulimonadales ord. nov., of the class Armatimonadia of the phylum Armatimonadetes.</title>
        <authorList>
            <person name="Li J."/>
            <person name="Kudo C."/>
            <person name="Tonouchi A."/>
        </authorList>
    </citation>
    <scope>NUCLEOTIDE SEQUENCE [LARGE SCALE GENOMIC DNA]</scope>
    <source>
        <strain evidence="3 4">AX-7</strain>
    </source>
</reference>
<dbReference type="Gene3D" id="2.30.310.10">
    <property type="entry name" value="ibrinogen binding protein from staphylococcus aureus domain"/>
    <property type="match status" value="1"/>
</dbReference>
<dbReference type="KEGG" id="ccot:CCAX7_42370"/>
<dbReference type="PANTHER" id="PTHR15239:SF6">
    <property type="entry name" value="RIBOSOME QUALITY CONTROL COMPLEX SUBUNIT NEMF"/>
    <property type="match status" value="1"/>
</dbReference>
<dbReference type="EMBL" id="AP025739">
    <property type="protein sequence ID" value="BDI32186.1"/>
    <property type="molecule type" value="Genomic_DNA"/>
</dbReference>
<protein>
    <recommendedName>
        <fullName evidence="2">NFACT RNA-binding domain-containing protein</fullName>
    </recommendedName>
</protein>
<gene>
    <name evidence="3" type="ORF">CCAX7_42370</name>
</gene>
<evidence type="ECO:0000313" key="4">
    <source>
        <dbReference type="Proteomes" id="UP000287394"/>
    </source>
</evidence>
<feature type="domain" description="NFACT RNA-binding" evidence="2">
    <location>
        <begin position="451"/>
        <end position="554"/>
    </location>
</feature>
<dbReference type="InterPro" id="IPR008532">
    <property type="entry name" value="NFACT_RNA-bd"/>
</dbReference>
<dbReference type="GO" id="GO:0043023">
    <property type="term" value="F:ribosomal large subunit binding"/>
    <property type="evidence" value="ECO:0007669"/>
    <property type="project" value="TreeGrafter"/>
</dbReference>